<dbReference type="InterPro" id="IPR001789">
    <property type="entry name" value="Sig_transdc_resp-reg_receiver"/>
</dbReference>
<dbReference type="SUPFAM" id="SSF109604">
    <property type="entry name" value="HD-domain/PDEase-like"/>
    <property type="match status" value="1"/>
</dbReference>
<dbReference type="InterPro" id="IPR003607">
    <property type="entry name" value="HD/PDEase_dom"/>
</dbReference>
<dbReference type="Pfam" id="PF13487">
    <property type="entry name" value="HD_5"/>
    <property type="match status" value="1"/>
</dbReference>
<comment type="caution">
    <text evidence="5">The sequence shown here is derived from an EMBL/GenBank/DDBJ whole genome shotgun (WGS) entry which is preliminary data.</text>
</comment>
<gene>
    <name evidence="5" type="ORF">A2151_02805</name>
</gene>
<evidence type="ECO:0000259" key="4">
    <source>
        <dbReference type="PROSITE" id="PS51832"/>
    </source>
</evidence>
<evidence type="ECO:0000259" key="3">
    <source>
        <dbReference type="PROSITE" id="PS50110"/>
    </source>
</evidence>
<dbReference type="PANTHER" id="PTHR45228">
    <property type="entry name" value="CYCLIC DI-GMP PHOSPHODIESTERASE TM_0186-RELATED"/>
    <property type="match status" value="1"/>
</dbReference>
<dbReference type="Gene3D" id="1.10.3210.10">
    <property type="entry name" value="Hypothetical protein af1432"/>
    <property type="match status" value="1"/>
</dbReference>
<dbReference type="PROSITE" id="PS51832">
    <property type="entry name" value="HD_GYP"/>
    <property type="match status" value="1"/>
</dbReference>
<reference evidence="5 6" key="1">
    <citation type="journal article" date="2016" name="Nat. Commun.">
        <title>Thousands of microbial genomes shed light on interconnected biogeochemical processes in an aquifer system.</title>
        <authorList>
            <person name="Anantharaman K."/>
            <person name="Brown C.T."/>
            <person name="Hug L.A."/>
            <person name="Sharon I."/>
            <person name="Castelle C.J."/>
            <person name="Probst A.J."/>
            <person name="Thomas B.C."/>
            <person name="Singh A."/>
            <person name="Wilkins M.J."/>
            <person name="Karaoz U."/>
            <person name="Brodie E.L."/>
            <person name="Williams K.H."/>
            <person name="Hubbard S.S."/>
            <person name="Banfield J.F."/>
        </authorList>
    </citation>
    <scope>NUCLEOTIDE SEQUENCE [LARGE SCALE GENOMIC DNA]</scope>
</reference>
<dbReference type="Gene3D" id="3.40.50.2300">
    <property type="match status" value="1"/>
</dbReference>
<dbReference type="PANTHER" id="PTHR45228:SF1">
    <property type="entry name" value="CYCLIC DI-GMP PHOSPHODIESTERASE TM_0186"/>
    <property type="match status" value="1"/>
</dbReference>
<dbReference type="PROSITE" id="PS50110">
    <property type="entry name" value="RESPONSE_REGULATORY"/>
    <property type="match status" value="1"/>
</dbReference>
<feature type="domain" description="Response regulatory" evidence="3">
    <location>
        <begin position="4"/>
        <end position="120"/>
    </location>
</feature>
<dbReference type="SMART" id="SM00448">
    <property type="entry name" value="REC"/>
    <property type="match status" value="1"/>
</dbReference>
<evidence type="ECO:0008006" key="7">
    <source>
        <dbReference type="Google" id="ProtNLM"/>
    </source>
</evidence>
<dbReference type="EMBL" id="MFSU01000037">
    <property type="protein sequence ID" value="OGI48101.1"/>
    <property type="molecule type" value="Genomic_DNA"/>
</dbReference>
<dbReference type="GO" id="GO:0008081">
    <property type="term" value="F:phosphoric diester hydrolase activity"/>
    <property type="evidence" value="ECO:0007669"/>
    <property type="project" value="UniProtKB-ARBA"/>
</dbReference>
<protein>
    <recommendedName>
        <fullName evidence="7">Two-component system response regulator</fullName>
    </recommendedName>
</protein>
<dbReference type="SMART" id="SM00471">
    <property type="entry name" value="HDc"/>
    <property type="match status" value="1"/>
</dbReference>
<dbReference type="Pfam" id="PF00072">
    <property type="entry name" value="Response_reg"/>
    <property type="match status" value="1"/>
</dbReference>
<feature type="region of interest" description="Disordered" evidence="2">
    <location>
        <begin position="361"/>
        <end position="381"/>
    </location>
</feature>
<evidence type="ECO:0000313" key="6">
    <source>
        <dbReference type="Proteomes" id="UP000178885"/>
    </source>
</evidence>
<dbReference type="InterPro" id="IPR011006">
    <property type="entry name" value="CheY-like_superfamily"/>
</dbReference>
<dbReference type="CDD" id="cd00077">
    <property type="entry name" value="HDc"/>
    <property type="match status" value="1"/>
</dbReference>
<feature type="domain" description="HD-GYP" evidence="4">
    <location>
        <begin position="161"/>
        <end position="358"/>
    </location>
</feature>
<evidence type="ECO:0000313" key="5">
    <source>
        <dbReference type="EMBL" id="OGI48101.1"/>
    </source>
</evidence>
<feature type="modified residue" description="4-aspartylphosphate" evidence="1">
    <location>
        <position position="53"/>
    </location>
</feature>
<dbReference type="Proteomes" id="UP000178885">
    <property type="component" value="Unassembled WGS sequence"/>
</dbReference>
<keyword evidence="1" id="KW-0597">Phosphoprotein</keyword>
<evidence type="ECO:0000256" key="2">
    <source>
        <dbReference type="SAM" id="MobiDB-lite"/>
    </source>
</evidence>
<dbReference type="GO" id="GO:0000160">
    <property type="term" value="P:phosphorelay signal transduction system"/>
    <property type="evidence" value="ECO:0007669"/>
    <property type="project" value="InterPro"/>
</dbReference>
<accession>A0A1F6TSI9</accession>
<organism evidence="5 6">
    <name type="scientific">Candidatus Muproteobacteria bacterium RBG_16_65_34</name>
    <dbReference type="NCBI Taxonomy" id="1817760"/>
    <lineage>
        <taxon>Bacteria</taxon>
        <taxon>Pseudomonadati</taxon>
        <taxon>Pseudomonadota</taxon>
        <taxon>Candidatus Muproteobacteria</taxon>
    </lineage>
</organism>
<dbReference type="STRING" id="1817760.A2151_02805"/>
<proteinExistence type="predicted"/>
<dbReference type="AlphaFoldDB" id="A0A1F6TSI9"/>
<evidence type="ECO:0000256" key="1">
    <source>
        <dbReference type="PROSITE-ProRule" id="PRU00169"/>
    </source>
</evidence>
<dbReference type="InterPro" id="IPR037522">
    <property type="entry name" value="HD_GYP_dom"/>
</dbReference>
<dbReference type="SUPFAM" id="SSF52172">
    <property type="entry name" value="CheY-like"/>
    <property type="match status" value="1"/>
</dbReference>
<name>A0A1F6TSI9_9PROT</name>
<dbReference type="InterPro" id="IPR052020">
    <property type="entry name" value="Cyclic_di-GMP/3'3'-cGAMP_PDE"/>
</dbReference>
<sequence length="381" mass="42708">MQRTILLIEDESPNRAIVKRVLHHMPLTFLEAENVQQALELSGTGPVDLVLLDIGLPMADGYTFLERFRADAVNQAIPVCVMTGRTEDRHRRKAIEMGADDFIVKPVDNVELETRVKSLLRIREYQKRLLDANATLEGRVQERTAYLRAVLDELEHAWGENTLAYREMVMRLALAAEYKDKVTAAHIERMSHYSALLARRCGWSDEETVLLLEAAKMHDIGKIGIPDAILHKQERLTAPEYAVIKQHPQIGAAILAGSKSRLLQLAEQIALTHHERWDGTGYPQGLKGKDIPEVGRIVAIADVFDALLTRRPYKEPWPLTKAFDVMREGAGVHFDPELVEIFLANHGALLEIYGRFPDNGENNPPQGYLTPRPAANAAGTA</sequence>